<dbReference type="Gene3D" id="3.40.50.1820">
    <property type="entry name" value="alpha/beta hydrolase"/>
    <property type="match status" value="1"/>
</dbReference>
<protein>
    <recommendedName>
        <fullName evidence="6">Carboxylesterase type B domain-containing protein</fullName>
    </recommendedName>
</protein>
<evidence type="ECO:0000259" key="6">
    <source>
        <dbReference type="Pfam" id="PF00135"/>
    </source>
</evidence>
<dbReference type="InterPro" id="IPR002018">
    <property type="entry name" value="CarbesteraseB"/>
</dbReference>
<evidence type="ECO:0000256" key="4">
    <source>
        <dbReference type="ARBA" id="ARBA00023180"/>
    </source>
</evidence>
<keyword evidence="5" id="KW-0732">Signal</keyword>
<accession>A0AAN7ZGQ4</accession>
<dbReference type="PANTHER" id="PTHR43142:SF1">
    <property type="entry name" value="CARBOXYLIC ESTER HYDROLASE"/>
    <property type="match status" value="1"/>
</dbReference>
<organism evidence="7 8">
    <name type="scientific">Pyrocoelia pectoralis</name>
    <dbReference type="NCBI Taxonomy" id="417401"/>
    <lineage>
        <taxon>Eukaryota</taxon>
        <taxon>Metazoa</taxon>
        <taxon>Ecdysozoa</taxon>
        <taxon>Arthropoda</taxon>
        <taxon>Hexapoda</taxon>
        <taxon>Insecta</taxon>
        <taxon>Pterygota</taxon>
        <taxon>Neoptera</taxon>
        <taxon>Endopterygota</taxon>
        <taxon>Coleoptera</taxon>
        <taxon>Polyphaga</taxon>
        <taxon>Elateriformia</taxon>
        <taxon>Elateroidea</taxon>
        <taxon>Lampyridae</taxon>
        <taxon>Lampyrinae</taxon>
        <taxon>Pyrocoelia</taxon>
    </lineage>
</organism>
<evidence type="ECO:0000256" key="5">
    <source>
        <dbReference type="SAM" id="SignalP"/>
    </source>
</evidence>
<keyword evidence="3" id="KW-0378">Hydrolase</keyword>
<name>A0AAN7ZGQ4_9COLE</name>
<evidence type="ECO:0000256" key="1">
    <source>
        <dbReference type="ARBA" id="ARBA00005964"/>
    </source>
</evidence>
<dbReference type="InterPro" id="IPR029058">
    <property type="entry name" value="AB_hydrolase_fold"/>
</dbReference>
<evidence type="ECO:0000256" key="2">
    <source>
        <dbReference type="ARBA" id="ARBA00022487"/>
    </source>
</evidence>
<dbReference type="PANTHER" id="PTHR43142">
    <property type="entry name" value="CARBOXYLIC ESTER HYDROLASE"/>
    <property type="match status" value="1"/>
</dbReference>
<evidence type="ECO:0000313" key="7">
    <source>
        <dbReference type="EMBL" id="KAK5641617.1"/>
    </source>
</evidence>
<keyword evidence="4" id="KW-0325">Glycoprotein</keyword>
<feature type="signal peptide" evidence="5">
    <location>
        <begin position="1"/>
        <end position="16"/>
    </location>
</feature>
<sequence>MWKYIILLLQIGLVLSKKSSESSSGSSSEEDHISIPPPQVSTQYGTIKGVVDKTFKDETIYSFKGIRYVEAPIGKLRFQAPVPLKPWTGVYDATYDRPACPQPASFPTDEDCLFLNVHTRKLPKKGKNPKYPVILHIHPGSFTSLSGNSAMVGPHYLLEKKVVLVTFNYRLSALGFLSTGDELAPGNNGMKDQVFAMRWVKENIAAFGGDPDCVTLAGYSVGGVSAAIHLVSPMSRGLFHKVMIMSGSVFGNGLFPNHQIDLAKKQARLVGCSDDNNEDMVKCLKNASAEALGNSLEEFRVFGTDPRFFWQFVLEPDFGQERFLVEHPTISLLKGDIADVPVMTGITHDEQISLAYPTVTSEAALEVFNRDANKIFPYSFYYERESDAITAELQKFYFNNQPVNSNSLESLGQLYSDALAGFAVNRAAQLLSKTLKSKVYYYVFNYKGNFSNFESQGDVRYVVHFDDQLYVFWNSLSFPKFTKRDPDASMVKKLTTLYANFAYYGNPTPKESKKLDRVIWTPFTEENKLYLEIGEQLQMKSDIFPERYAKWRELFPLPNVTSALA</sequence>
<keyword evidence="8" id="KW-1185">Reference proteome</keyword>
<feature type="domain" description="Carboxylesterase type B" evidence="6">
    <location>
        <begin position="37"/>
        <end position="551"/>
    </location>
</feature>
<dbReference type="SUPFAM" id="SSF53474">
    <property type="entry name" value="alpha/beta-Hydrolases"/>
    <property type="match status" value="1"/>
</dbReference>
<dbReference type="Proteomes" id="UP001329430">
    <property type="component" value="Chromosome 7"/>
</dbReference>
<evidence type="ECO:0000256" key="3">
    <source>
        <dbReference type="ARBA" id="ARBA00022801"/>
    </source>
</evidence>
<gene>
    <name evidence="7" type="ORF">RI129_010164</name>
</gene>
<comment type="caution">
    <text evidence="7">The sequence shown here is derived from an EMBL/GenBank/DDBJ whole genome shotgun (WGS) entry which is preliminary data.</text>
</comment>
<dbReference type="GO" id="GO:0052689">
    <property type="term" value="F:carboxylic ester hydrolase activity"/>
    <property type="evidence" value="ECO:0007669"/>
    <property type="project" value="UniProtKB-KW"/>
</dbReference>
<reference evidence="7 8" key="1">
    <citation type="journal article" date="2024" name="Insects">
        <title>An Improved Chromosome-Level Genome Assembly of the Firefly Pyrocoelia pectoralis.</title>
        <authorList>
            <person name="Fu X."/>
            <person name="Meyer-Rochow V.B."/>
            <person name="Ballantyne L."/>
            <person name="Zhu X."/>
        </authorList>
    </citation>
    <scope>NUCLEOTIDE SEQUENCE [LARGE SCALE GENOMIC DNA]</scope>
    <source>
        <strain evidence="7">XCY_ONT2</strain>
    </source>
</reference>
<evidence type="ECO:0000313" key="8">
    <source>
        <dbReference type="Proteomes" id="UP001329430"/>
    </source>
</evidence>
<dbReference type="AlphaFoldDB" id="A0AAN7ZGQ4"/>
<keyword evidence="2" id="KW-0719">Serine esterase</keyword>
<proteinExistence type="inferred from homology"/>
<feature type="chain" id="PRO_5043037688" description="Carboxylesterase type B domain-containing protein" evidence="5">
    <location>
        <begin position="17"/>
        <end position="565"/>
    </location>
</feature>
<dbReference type="Pfam" id="PF00135">
    <property type="entry name" value="COesterase"/>
    <property type="match status" value="1"/>
</dbReference>
<comment type="similarity">
    <text evidence="1">Belongs to the type-B carboxylesterase/lipase family.</text>
</comment>
<dbReference type="EMBL" id="JAVRBK010000007">
    <property type="protein sequence ID" value="KAK5641617.1"/>
    <property type="molecule type" value="Genomic_DNA"/>
</dbReference>